<dbReference type="InterPro" id="IPR050336">
    <property type="entry name" value="Chromosome_partition/occlusion"/>
</dbReference>
<feature type="domain" description="ParB/Spo0J HTH" evidence="1">
    <location>
        <begin position="145"/>
        <end position="207"/>
    </location>
</feature>
<reference evidence="2 3" key="1">
    <citation type="submission" date="2019-08" db="EMBL/GenBank/DDBJ databases">
        <authorList>
            <person name="Peeters C."/>
        </authorList>
    </citation>
    <scope>NUCLEOTIDE SEQUENCE [LARGE SCALE GENOMIC DNA]</scope>
    <source>
        <strain evidence="2 3">LMG 31012</strain>
    </source>
</reference>
<accession>A0A5E4SS88</accession>
<dbReference type="SUPFAM" id="SSF109709">
    <property type="entry name" value="KorB DNA-binding domain-like"/>
    <property type="match status" value="1"/>
</dbReference>
<name>A0A5E4SS88_9BURK</name>
<proteinExistence type="predicted"/>
<dbReference type="Proteomes" id="UP000400981">
    <property type="component" value="Unassembled WGS sequence"/>
</dbReference>
<dbReference type="EMBL" id="CABPSH010000002">
    <property type="protein sequence ID" value="VVD76699.1"/>
    <property type="molecule type" value="Genomic_DNA"/>
</dbReference>
<dbReference type="GO" id="GO:0005694">
    <property type="term" value="C:chromosome"/>
    <property type="evidence" value="ECO:0007669"/>
    <property type="project" value="TreeGrafter"/>
</dbReference>
<evidence type="ECO:0000313" key="2">
    <source>
        <dbReference type="EMBL" id="VVD76699.1"/>
    </source>
</evidence>
<organism evidence="2 3">
    <name type="scientific">Pandoraea eparura</name>
    <dbReference type="NCBI Taxonomy" id="2508291"/>
    <lineage>
        <taxon>Bacteria</taxon>
        <taxon>Pseudomonadati</taxon>
        <taxon>Pseudomonadota</taxon>
        <taxon>Betaproteobacteria</taxon>
        <taxon>Burkholderiales</taxon>
        <taxon>Burkholderiaceae</taxon>
        <taxon>Pandoraea</taxon>
    </lineage>
</organism>
<evidence type="ECO:0000313" key="3">
    <source>
        <dbReference type="Proteomes" id="UP000400981"/>
    </source>
</evidence>
<dbReference type="Pfam" id="PF17762">
    <property type="entry name" value="HTH_ParB"/>
    <property type="match status" value="1"/>
</dbReference>
<dbReference type="GO" id="GO:0007059">
    <property type="term" value="P:chromosome segregation"/>
    <property type="evidence" value="ECO:0007669"/>
    <property type="project" value="TreeGrafter"/>
</dbReference>
<dbReference type="PANTHER" id="PTHR33375">
    <property type="entry name" value="CHROMOSOME-PARTITIONING PROTEIN PARB-RELATED"/>
    <property type="match status" value="1"/>
</dbReference>
<dbReference type="InterPro" id="IPR041468">
    <property type="entry name" value="HTH_ParB/Spo0J"/>
</dbReference>
<dbReference type="OrthoDB" id="8989271at2"/>
<protein>
    <submittedName>
        <fullName evidence="2">Chromosome-partitioning protein Spo0J</fullName>
    </submittedName>
</protein>
<gene>
    <name evidence="2" type="primary">spo0C</name>
    <name evidence="2" type="ORF">PEP31012_00880</name>
</gene>
<dbReference type="AlphaFoldDB" id="A0A5E4SS88"/>
<keyword evidence="3" id="KW-1185">Reference proteome</keyword>
<dbReference type="RefSeq" id="WP_150588155.1">
    <property type="nucleotide sequence ID" value="NZ_CABPSH010000002.1"/>
</dbReference>
<evidence type="ECO:0000259" key="1">
    <source>
        <dbReference type="Pfam" id="PF17762"/>
    </source>
</evidence>
<dbReference type="PANTHER" id="PTHR33375:SF1">
    <property type="entry name" value="CHROMOSOME-PARTITIONING PROTEIN PARB-RELATED"/>
    <property type="match status" value="1"/>
</dbReference>
<dbReference type="Gene3D" id="1.10.10.2830">
    <property type="match status" value="1"/>
</dbReference>
<sequence>MIDERQTDLVAEPIITGNTKAAVKAIGGGSSDLWMVDPRKLHYDSRDNVRPLIQERVEHFKRLMLANGFQKDAPLGCFVRKEGDADKIYVQAGQHRYHAALAAIACGEWASKEVKFDRVPIVIRDARTVDRKTLLITGVTSNDSEKLTPLELAGVIAELQREGMTQAEICRALNITGQTVRDVMLLLDAPPELHDMIREKAITSTLAIKTIRDVGADKAFSVLKTALTVAIKDGRTKVTQKNLAPAKPKQTIKSTQTPPDEISHAQAKQLLQALQTVMHDPLFDQLGQPAIDAVHRSMREANAHLHLSAWPNRLPKGAI</sequence>